<dbReference type="EMBL" id="MNCJ02000326">
    <property type="protein sequence ID" value="KAF5781029.1"/>
    <property type="molecule type" value="Genomic_DNA"/>
</dbReference>
<accession>A0A9K3HM67</accession>
<gene>
    <name evidence="2" type="ORF">HanXRQr2_Chr11g0478701</name>
    <name evidence="1" type="ORF">HanXRQr2_Chr13g0613241</name>
</gene>
<reference evidence="2" key="2">
    <citation type="submission" date="2020-06" db="EMBL/GenBank/DDBJ databases">
        <title>Helianthus annuus Genome sequencing and assembly Release 2.</title>
        <authorList>
            <person name="Gouzy J."/>
            <person name="Langlade N."/>
            <person name="Munos S."/>
        </authorList>
    </citation>
    <scope>NUCLEOTIDE SEQUENCE</scope>
    <source>
        <tissue evidence="2">Leaves</tissue>
    </source>
</reference>
<dbReference type="EMBL" id="MNCJ02000328">
    <property type="protein sequence ID" value="KAF5775545.1"/>
    <property type="molecule type" value="Genomic_DNA"/>
</dbReference>
<dbReference type="Gramene" id="mRNA:HanXRQr2_Chr13g0613241">
    <property type="protein sequence ID" value="CDS:HanXRQr2_Chr13g0613241.1"/>
    <property type="gene ID" value="HanXRQr2_Chr13g0613241"/>
</dbReference>
<dbReference type="Gramene" id="mRNA:HanXRQr2_Chr11g0478701">
    <property type="protein sequence ID" value="CDS:HanXRQr2_Chr11g0478701.1"/>
    <property type="gene ID" value="HanXRQr2_Chr11g0478701"/>
</dbReference>
<evidence type="ECO:0000313" key="2">
    <source>
        <dbReference type="EMBL" id="KAF5781029.1"/>
    </source>
</evidence>
<name>A0A9K3HM67_HELAN</name>
<dbReference type="AlphaFoldDB" id="A0A9K3HM67"/>
<sequence>MIPAMNKKQPATKKIQSAISDLRKLQSDPFYNQYATCNLTFAVQTISTCGYKTN</sequence>
<dbReference type="Proteomes" id="UP000215914">
    <property type="component" value="Unassembled WGS sequence"/>
</dbReference>
<evidence type="ECO:0000313" key="1">
    <source>
        <dbReference type="EMBL" id="KAF5775545.1"/>
    </source>
</evidence>
<evidence type="ECO:0000313" key="3">
    <source>
        <dbReference type="Proteomes" id="UP000215914"/>
    </source>
</evidence>
<organism evidence="2 3">
    <name type="scientific">Helianthus annuus</name>
    <name type="common">Common sunflower</name>
    <dbReference type="NCBI Taxonomy" id="4232"/>
    <lineage>
        <taxon>Eukaryota</taxon>
        <taxon>Viridiplantae</taxon>
        <taxon>Streptophyta</taxon>
        <taxon>Embryophyta</taxon>
        <taxon>Tracheophyta</taxon>
        <taxon>Spermatophyta</taxon>
        <taxon>Magnoliopsida</taxon>
        <taxon>eudicotyledons</taxon>
        <taxon>Gunneridae</taxon>
        <taxon>Pentapetalae</taxon>
        <taxon>asterids</taxon>
        <taxon>campanulids</taxon>
        <taxon>Asterales</taxon>
        <taxon>Asteraceae</taxon>
        <taxon>Asteroideae</taxon>
        <taxon>Heliantheae alliance</taxon>
        <taxon>Heliantheae</taxon>
        <taxon>Helianthus</taxon>
    </lineage>
</organism>
<proteinExistence type="predicted"/>
<keyword evidence="3" id="KW-1185">Reference proteome</keyword>
<protein>
    <submittedName>
        <fullName evidence="2">Uncharacterized protein</fullName>
    </submittedName>
</protein>
<reference evidence="2" key="1">
    <citation type="journal article" date="2017" name="Nature">
        <title>The sunflower genome provides insights into oil metabolism, flowering and Asterid evolution.</title>
        <authorList>
            <person name="Badouin H."/>
            <person name="Gouzy J."/>
            <person name="Grassa C.J."/>
            <person name="Murat F."/>
            <person name="Staton S.E."/>
            <person name="Cottret L."/>
            <person name="Lelandais-Briere C."/>
            <person name="Owens G.L."/>
            <person name="Carrere S."/>
            <person name="Mayjonade B."/>
            <person name="Legrand L."/>
            <person name="Gill N."/>
            <person name="Kane N.C."/>
            <person name="Bowers J.E."/>
            <person name="Hubner S."/>
            <person name="Bellec A."/>
            <person name="Berard A."/>
            <person name="Berges H."/>
            <person name="Blanchet N."/>
            <person name="Boniface M.C."/>
            <person name="Brunel D."/>
            <person name="Catrice O."/>
            <person name="Chaidir N."/>
            <person name="Claudel C."/>
            <person name="Donnadieu C."/>
            <person name="Faraut T."/>
            <person name="Fievet G."/>
            <person name="Helmstetter N."/>
            <person name="King M."/>
            <person name="Knapp S.J."/>
            <person name="Lai Z."/>
            <person name="Le Paslier M.C."/>
            <person name="Lippi Y."/>
            <person name="Lorenzon L."/>
            <person name="Mandel J.R."/>
            <person name="Marage G."/>
            <person name="Marchand G."/>
            <person name="Marquand E."/>
            <person name="Bret-Mestries E."/>
            <person name="Morien E."/>
            <person name="Nambeesan S."/>
            <person name="Nguyen T."/>
            <person name="Pegot-Espagnet P."/>
            <person name="Pouilly N."/>
            <person name="Raftis F."/>
            <person name="Sallet E."/>
            <person name="Schiex T."/>
            <person name="Thomas J."/>
            <person name="Vandecasteele C."/>
            <person name="Vares D."/>
            <person name="Vear F."/>
            <person name="Vautrin S."/>
            <person name="Crespi M."/>
            <person name="Mangin B."/>
            <person name="Burke J.M."/>
            <person name="Salse J."/>
            <person name="Munos S."/>
            <person name="Vincourt P."/>
            <person name="Rieseberg L.H."/>
            <person name="Langlade N.B."/>
        </authorList>
    </citation>
    <scope>NUCLEOTIDE SEQUENCE</scope>
    <source>
        <tissue evidence="2">Leaves</tissue>
    </source>
</reference>
<comment type="caution">
    <text evidence="2">The sequence shown here is derived from an EMBL/GenBank/DDBJ whole genome shotgun (WGS) entry which is preliminary data.</text>
</comment>